<feature type="compositionally biased region" description="Basic and acidic residues" evidence="2">
    <location>
        <begin position="49"/>
        <end position="66"/>
    </location>
</feature>
<feature type="coiled-coil region" evidence="1">
    <location>
        <begin position="129"/>
        <end position="163"/>
    </location>
</feature>
<dbReference type="OrthoDB" id="1926336at2759"/>
<feature type="compositionally biased region" description="Basic and acidic residues" evidence="2">
    <location>
        <begin position="1"/>
        <end position="14"/>
    </location>
</feature>
<evidence type="ECO:0000313" key="3">
    <source>
        <dbReference type="EMBL" id="ORZ02723.1"/>
    </source>
</evidence>
<proteinExistence type="predicted"/>
<dbReference type="STRING" id="13706.A0A1X2HT46"/>
<dbReference type="Gene3D" id="1.10.287.1490">
    <property type="match status" value="1"/>
</dbReference>
<name>A0A1X2HT46_SYNRA</name>
<evidence type="ECO:0000256" key="2">
    <source>
        <dbReference type="SAM" id="MobiDB-lite"/>
    </source>
</evidence>
<keyword evidence="1" id="KW-0175">Coiled coil</keyword>
<sequence length="213" mass="25065">MDDMRQVHEDRIRQFEGTLKATAVPEAPSAPDSSPESRRSPIPIMRDSAGQDKREKDPAEEAWKQEKDDLEAIMEKIEQENADLRTRLRELEQQLEPVTSNAPEEPEPVDVYASMDYLLSPLAQGGQHRSRLEREVKQLRYMLEESEEQVAALRTQEKILKEEIRKLDSFDRRQNLSNEYLKNVLLKFMETENKEVSWDSLDIMYNIMDRHEY</sequence>
<evidence type="ECO:0000256" key="1">
    <source>
        <dbReference type="SAM" id="Coils"/>
    </source>
</evidence>
<keyword evidence="4" id="KW-1185">Reference proteome</keyword>
<evidence type="ECO:0000313" key="4">
    <source>
        <dbReference type="Proteomes" id="UP000242180"/>
    </source>
</evidence>
<protein>
    <recommendedName>
        <fullName evidence="5">GRIP domain-containing protein</fullName>
    </recommendedName>
</protein>
<dbReference type="AlphaFoldDB" id="A0A1X2HT46"/>
<gene>
    <name evidence="3" type="ORF">BCR43DRAFT_21026</name>
</gene>
<accession>A0A1X2HT46</accession>
<evidence type="ECO:0008006" key="5">
    <source>
        <dbReference type="Google" id="ProtNLM"/>
    </source>
</evidence>
<dbReference type="Proteomes" id="UP000242180">
    <property type="component" value="Unassembled WGS sequence"/>
</dbReference>
<comment type="caution">
    <text evidence="3">The sequence shown here is derived from an EMBL/GenBank/DDBJ whole genome shotgun (WGS) entry which is preliminary data.</text>
</comment>
<feature type="region of interest" description="Disordered" evidence="2">
    <location>
        <begin position="1"/>
        <end position="66"/>
    </location>
</feature>
<feature type="compositionally biased region" description="Low complexity" evidence="2">
    <location>
        <begin position="25"/>
        <end position="44"/>
    </location>
</feature>
<dbReference type="EMBL" id="MCGN01000001">
    <property type="protein sequence ID" value="ORZ02723.1"/>
    <property type="molecule type" value="Genomic_DNA"/>
</dbReference>
<organism evidence="3 4">
    <name type="scientific">Syncephalastrum racemosum</name>
    <name type="common">Filamentous fungus</name>
    <dbReference type="NCBI Taxonomy" id="13706"/>
    <lineage>
        <taxon>Eukaryota</taxon>
        <taxon>Fungi</taxon>
        <taxon>Fungi incertae sedis</taxon>
        <taxon>Mucoromycota</taxon>
        <taxon>Mucoromycotina</taxon>
        <taxon>Mucoromycetes</taxon>
        <taxon>Mucorales</taxon>
        <taxon>Syncephalastraceae</taxon>
        <taxon>Syncephalastrum</taxon>
    </lineage>
</organism>
<dbReference type="InParanoid" id="A0A1X2HT46"/>
<reference evidence="3 4" key="1">
    <citation type="submission" date="2016-07" db="EMBL/GenBank/DDBJ databases">
        <title>Pervasive Adenine N6-methylation of Active Genes in Fungi.</title>
        <authorList>
            <consortium name="DOE Joint Genome Institute"/>
            <person name="Mondo S.J."/>
            <person name="Dannebaum R.O."/>
            <person name="Kuo R.C."/>
            <person name="Labutti K."/>
            <person name="Haridas S."/>
            <person name="Kuo A."/>
            <person name="Salamov A."/>
            <person name="Ahrendt S.R."/>
            <person name="Lipzen A."/>
            <person name="Sullivan W."/>
            <person name="Andreopoulos W.B."/>
            <person name="Clum A."/>
            <person name="Lindquist E."/>
            <person name="Daum C."/>
            <person name="Ramamoorthy G.K."/>
            <person name="Gryganskyi A."/>
            <person name="Culley D."/>
            <person name="Magnuson J.K."/>
            <person name="James T.Y."/>
            <person name="O'Malley M.A."/>
            <person name="Stajich J.E."/>
            <person name="Spatafora J.W."/>
            <person name="Visel A."/>
            <person name="Grigoriev I.V."/>
        </authorList>
    </citation>
    <scope>NUCLEOTIDE SEQUENCE [LARGE SCALE GENOMIC DNA]</scope>
    <source>
        <strain evidence="3 4">NRRL 2496</strain>
    </source>
</reference>